<feature type="active site" description="Nucleophile" evidence="15">
    <location>
        <position position="12"/>
    </location>
</feature>
<comment type="cofactor">
    <cofactor evidence="2 17">
        <name>Mg(2+)</name>
        <dbReference type="ChEBI" id="CHEBI:18420"/>
    </cofactor>
</comment>
<evidence type="ECO:0000256" key="13">
    <source>
        <dbReference type="ARBA" id="ARBA00061616"/>
    </source>
</evidence>
<evidence type="ECO:0000256" key="17">
    <source>
        <dbReference type="PIRSR" id="PIRSR004682-4"/>
    </source>
</evidence>
<evidence type="ECO:0000313" key="18">
    <source>
        <dbReference type="EMBL" id="TCS97824.1"/>
    </source>
</evidence>
<evidence type="ECO:0000256" key="8">
    <source>
        <dbReference type="ARBA" id="ARBA00022723"/>
    </source>
</evidence>
<keyword evidence="8 17" id="KW-0479">Metal-binding</keyword>
<feature type="binding site" evidence="17">
    <location>
        <position position="94"/>
    </location>
    <ligand>
        <name>Zn(2+)</name>
        <dbReference type="ChEBI" id="CHEBI:29105"/>
    </ligand>
</feature>
<keyword evidence="12 14" id="KW-0119">Carbohydrate metabolism</keyword>
<feature type="binding site" evidence="17">
    <location>
        <position position="102"/>
    </location>
    <ligand>
        <name>Zn(2+)</name>
        <dbReference type="ChEBI" id="CHEBI:29105"/>
    </ligand>
</feature>
<evidence type="ECO:0000256" key="11">
    <source>
        <dbReference type="ARBA" id="ARBA00022842"/>
    </source>
</evidence>
<dbReference type="InterPro" id="IPR023214">
    <property type="entry name" value="HAD_sf"/>
</dbReference>
<organism evidence="18 20">
    <name type="scientific">Tepidimonas ignava</name>
    <dbReference type="NCBI Taxonomy" id="114249"/>
    <lineage>
        <taxon>Bacteria</taxon>
        <taxon>Pseudomonadati</taxon>
        <taxon>Pseudomonadota</taxon>
        <taxon>Betaproteobacteria</taxon>
        <taxon>Burkholderiales</taxon>
        <taxon>Tepidimonas</taxon>
    </lineage>
</organism>
<evidence type="ECO:0000256" key="15">
    <source>
        <dbReference type="PIRSR" id="PIRSR004682-1"/>
    </source>
</evidence>
<dbReference type="Pfam" id="PF00702">
    <property type="entry name" value="Hydrolase"/>
    <property type="match status" value="1"/>
</dbReference>
<keyword evidence="10 17" id="KW-0862">Zinc</keyword>
<feature type="site" description="Contributes to substrate recognition" evidence="16">
    <location>
        <position position="105"/>
    </location>
</feature>
<dbReference type="Proteomes" id="UP000315577">
    <property type="component" value="Unassembled WGS sequence"/>
</dbReference>
<feature type="binding site" evidence="17">
    <location>
        <position position="14"/>
    </location>
    <ligand>
        <name>Mg(2+)</name>
        <dbReference type="ChEBI" id="CHEBI:18420"/>
    </ligand>
</feature>
<dbReference type="NCBIfam" id="TIGR01662">
    <property type="entry name" value="HAD-SF-IIIA"/>
    <property type="match status" value="1"/>
</dbReference>
<sequence length="194" mass="21001">MPARDARLLVIDRDGTLSRDPEDFVRDPQDWQPLPGAPEALARLNEAGWRIVVATNQPGLGRGVFDLATLNAVHAQMHRLLAQAGARVEAVFFCPHAPDEECDCRKPAPGMLRDIARRWGLAPTQLVMVGDSLRDVQAGLAAGCETHLVLTGQSVHWRGAPRPPELPPSVAVHDDLSALADALLSRDEPEGARP</sequence>
<dbReference type="EMBL" id="SMAH01000007">
    <property type="protein sequence ID" value="TCS97824.1"/>
    <property type="molecule type" value="Genomic_DNA"/>
</dbReference>
<dbReference type="NCBIfam" id="TIGR01656">
    <property type="entry name" value="Histidinol-ppas"/>
    <property type="match status" value="1"/>
</dbReference>
<feature type="binding site" evidence="17">
    <location>
        <position position="96"/>
    </location>
    <ligand>
        <name>Zn(2+)</name>
        <dbReference type="ChEBI" id="CHEBI:29105"/>
    </ligand>
</feature>
<dbReference type="SUPFAM" id="SSF56784">
    <property type="entry name" value="HAD-like"/>
    <property type="match status" value="1"/>
</dbReference>
<dbReference type="GO" id="GO:0005737">
    <property type="term" value="C:cytoplasm"/>
    <property type="evidence" value="ECO:0007669"/>
    <property type="project" value="UniProtKB-SubCell"/>
</dbReference>
<protein>
    <recommendedName>
        <fullName evidence="14">D,D-heptose 1,7-bisphosphate phosphatase</fullName>
        <ecNumber evidence="14">3.1.3.-</ecNumber>
    </recommendedName>
</protein>
<evidence type="ECO:0000313" key="20">
    <source>
        <dbReference type="Proteomes" id="UP000295536"/>
    </source>
</evidence>
<keyword evidence="7 14" id="KW-0963">Cytoplasm</keyword>
<dbReference type="FunFam" id="3.40.50.1000:FF:000168">
    <property type="entry name" value="D,D-heptose 1,7-bisphosphate phosphatase"/>
    <property type="match status" value="1"/>
</dbReference>
<reference evidence="18 20" key="1">
    <citation type="submission" date="2019-03" db="EMBL/GenBank/DDBJ databases">
        <title>Genomic Encyclopedia of Type Strains, Phase IV (KMG-IV): sequencing the most valuable type-strain genomes for metagenomic binning, comparative biology and taxonomic classification.</title>
        <authorList>
            <person name="Goeker M."/>
        </authorList>
    </citation>
    <scope>NUCLEOTIDE SEQUENCE [LARGE SCALE GENOMIC DNA]</scope>
    <source>
        <strain evidence="18 20">DSM 12034</strain>
    </source>
</reference>
<dbReference type="EC" id="3.1.3.-" evidence="14"/>
<comment type="subcellular location">
    <subcellularLocation>
        <location evidence="4 14">Cytoplasm</location>
    </subcellularLocation>
</comment>
<comment type="catalytic activity">
    <reaction evidence="1">
        <text>D-glycero-beta-D-manno-heptose 1,7-bisphosphate + H2O = D-glycero-beta-D-manno-heptose 1-phosphate + phosphate</text>
        <dbReference type="Rhea" id="RHEA:28518"/>
        <dbReference type="ChEBI" id="CHEBI:15377"/>
        <dbReference type="ChEBI" id="CHEBI:43474"/>
        <dbReference type="ChEBI" id="CHEBI:60208"/>
        <dbReference type="ChEBI" id="CHEBI:61593"/>
        <dbReference type="EC" id="3.1.3.82"/>
    </reaction>
</comment>
<keyword evidence="11 17" id="KW-0460">Magnesium</keyword>
<evidence type="ECO:0000256" key="16">
    <source>
        <dbReference type="PIRSR" id="PIRSR004682-3"/>
    </source>
</evidence>
<accession>A0A4R3LHA6</accession>
<dbReference type="NCBIfam" id="NF006506">
    <property type="entry name" value="PRK08942.1"/>
    <property type="match status" value="1"/>
</dbReference>
<proteinExistence type="inferred from homology"/>
<feature type="binding site" evidence="17">
    <location>
        <position position="131"/>
    </location>
    <ligand>
        <name>Mg(2+)</name>
        <dbReference type="ChEBI" id="CHEBI:18420"/>
    </ligand>
</feature>
<dbReference type="InterPro" id="IPR036412">
    <property type="entry name" value="HAD-like_sf"/>
</dbReference>
<evidence type="ECO:0000256" key="14">
    <source>
        <dbReference type="PIRNR" id="PIRNR004682"/>
    </source>
</evidence>
<dbReference type="Proteomes" id="UP000295536">
    <property type="component" value="Unassembled WGS sequence"/>
</dbReference>
<evidence type="ECO:0000256" key="5">
    <source>
        <dbReference type="ARBA" id="ARBA00004708"/>
    </source>
</evidence>
<dbReference type="CDD" id="cd07503">
    <property type="entry name" value="HAD_HisB-N"/>
    <property type="match status" value="1"/>
</dbReference>
<dbReference type="AlphaFoldDB" id="A0A4R3LHA6"/>
<name>A0A4R3LHA6_9BURK</name>
<evidence type="ECO:0000313" key="19">
    <source>
        <dbReference type="EMBL" id="TSE23686.1"/>
    </source>
</evidence>
<comment type="caution">
    <text evidence="18">The sequence shown here is derived from an EMBL/GenBank/DDBJ whole genome shotgun (WGS) entry which is preliminary data.</text>
</comment>
<evidence type="ECO:0000256" key="10">
    <source>
        <dbReference type="ARBA" id="ARBA00022833"/>
    </source>
</evidence>
<dbReference type="InterPro" id="IPR006549">
    <property type="entry name" value="HAD-SF_hydro_IIIA"/>
</dbReference>
<dbReference type="EMBL" id="VJNC01000002">
    <property type="protein sequence ID" value="TSE23686.1"/>
    <property type="molecule type" value="Genomic_DNA"/>
</dbReference>
<comment type="subunit">
    <text evidence="6">Monomer.</text>
</comment>
<keyword evidence="9 14" id="KW-0378">Hydrolase</keyword>
<evidence type="ECO:0000256" key="3">
    <source>
        <dbReference type="ARBA" id="ARBA00001947"/>
    </source>
</evidence>
<dbReference type="GO" id="GO:0005975">
    <property type="term" value="P:carbohydrate metabolic process"/>
    <property type="evidence" value="ECO:0007669"/>
    <property type="project" value="InterPro"/>
</dbReference>
<dbReference type="Gene3D" id="3.40.50.1000">
    <property type="entry name" value="HAD superfamily/HAD-like"/>
    <property type="match status" value="1"/>
</dbReference>
<gene>
    <name evidence="18" type="ORF">EDC36_10731</name>
    <name evidence="19" type="ORF">Tigna_00380</name>
</gene>
<dbReference type="RefSeq" id="WP_132962464.1">
    <property type="nucleotide sequence ID" value="NZ_DAIPFN010000031.1"/>
</dbReference>
<evidence type="ECO:0000256" key="12">
    <source>
        <dbReference type="ARBA" id="ARBA00023277"/>
    </source>
</evidence>
<feature type="site" description="Stabilizes the phosphoryl group" evidence="16">
    <location>
        <position position="106"/>
    </location>
</feature>
<comment type="similarity">
    <text evidence="13 14">Belongs to the gmhB family.</text>
</comment>
<feature type="active site" description="Proton donor" evidence="15">
    <location>
        <position position="14"/>
    </location>
</feature>
<evidence type="ECO:0000313" key="21">
    <source>
        <dbReference type="Proteomes" id="UP000315577"/>
    </source>
</evidence>
<evidence type="ECO:0000256" key="9">
    <source>
        <dbReference type="ARBA" id="ARBA00022801"/>
    </source>
</evidence>
<dbReference type="OrthoDB" id="9781367at2"/>
<feature type="site" description="Stabilizes the phosphoryl group" evidence="16">
    <location>
        <position position="55"/>
    </location>
</feature>
<keyword evidence="21" id="KW-1185">Reference proteome</keyword>
<evidence type="ECO:0000256" key="4">
    <source>
        <dbReference type="ARBA" id="ARBA00004496"/>
    </source>
</evidence>
<reference evidence="19 21" key="2">
    <citation type="submission" date="2019-07" db="EMBL/GenBank/DDBJ databases">
        <title>Tepidimonas ignava SPS-1037 draft genome.</title>
        <authorList>
            <person name="Da Costa M.S."/>
            <person name="Froufe H.J.C."/>
            <person name="Egas C."/>
            <person name="Albuquerque L."/>
        </authorList>
    </citation>
    <scope>NUCLEOTIDE SEQUENCE [LARGE SCALE GENOMIC DNA]</scope>
    <source>
        <strain evidence="19 21">SPS-1037</strain>
    </source>
</reference>
<dbReference type="InterPro" id="IPR004446">
    <property type="entry name" value="Heptose_bisP_phosphatase"/>
</dbReference>
<dbReference type="PIRSF" id="PIRSF004682">
    <property type="entry name" value="GmhB"/>
    <property type="match status" value="1"/>
</dbReference>
<dbReference type="PANTHER" id="PTHR42891">
    <property type="entry name" value="D-GLYCERO-BETA-D-MANNO-HEPTOSE-1,7-BISPHOSPHATE 7-PHOSPHATASE"/>
    <property type="match status" value="1"/>
</dbReference>
<feature type="binding site" evidence="17">
    <location>
        <position position="104"/>
    </location>
    <ligand>
        <name>Zn(2+)</name>
        <dbReference type="ChEBI" id="CHEBI:29105"/>
    </ligand>
</feature>
<evidence type="ECO:0000256" key="7">
    <source>
        <dbReference type="ARBA" id="ARBA00022490"/>
    </source>
</evidence>
<dbReference type="PANTHER" id="PTHR42891:SF1">
    <property type="entry name" value="D-GLYCERO-BETA-D-MANNO-HEPTOSE-1,7-BISPHOSPHATE 7-PHOSPHATASE"/>
    <property type="match status" value="1"/>
</dbReference>
<evidence type="ECO:0000256" key="2">
    <source>
        <dbReference type="ARBA" id="ARBA00001946"/>
    </source>
</evidence>
<evidence type="ECO:0000256" key="6">
    <source>
        <dbReference type="ARBA" id="ARBA00011245"/>
    </source>
</evidence>
<dbReference type="GO" id="GO:0046872">
    <property type="term" value="F:metal ion binding"/>
    <property type="evidence" value="ECO:0007669"/>
    <property type="project" value="UniProtKB-KW"/>
</dbReference>
<evidence type="ECO:0000256" key="1">
    <source>
        <dbReference type="ARBA" id="ARBA00001226"/>
    </source>
</evidence>
<dbReference type="GO" id="GO:0034200">
    <property type="term" value="F:D-glycero-beta-D-manno-heptose 1,7-bisphosphate 7-phosphatase activity"/>
    <property type="evidence" value="ECO:0007669"/>
    <property type="project" value="UniProtKB-EC"/>
</dbReference>
<feature type="binding site" evidence="17">
    <location>
        <position position="12"/>
    </location>
    <ligand>
        <name>Mg(2+)</name>
        <dbReference type="ChEBI" id="CHEBI:18420"/>
    </ligand>
</feature>
<dbReference type="InterPro" id="IPR006543">
    <property type="entry name" value="Histidinol-phos"/>
</dbReference>
<comment type="pathway">
    <text evidence="5">Nucleotide-sugar biosynthesis; ADP-L-glycero-beta-D-manno-heptose biosynthesis; ADP-L-glycero-beta-D-manno-heptose from D-glycero-beta-D-manno-heptose 7-phosphate: step 2/4.</text>
</comment>
<comment type="cofactor">
    <cofactor evidence="3 17">
        <name>Zn(2+)</name>
        <dbReference type="ChEBI" id="CHEBI:29105"/>
    </cofactor>
</comment>